<sequence length="636" mass="64964">MLIARLDTRPFENANRVVRALCAVNQSVSNAKPAVYCDSSSFLLGREAMTKFAQRMNRKSDSLRPRALAHALSMVLLGVGSMGFAVHAPAATITVNTTADETTVNGKCSLREAIGNANSNTQGAADCAAGTGDDTIVFDPAAFPHNSLTPSVVTGSVLLLTDTSTGNFSTIDGGGVVAIDGGGTSPIFKTALNTHTYFKGLTLRNGNSTSGGALLNYGVAKLGLCTLAGNKATKGGAINNQGDLTIVTSTLSDNTATSVSGRGGAIYDSGSLFMQNSTVSGNSASQGDGIFGHGESGKLYDTTFVGNTQSQGSEIFLDSSVGHTNLHNTVVTSSSSGANCTFSPAAQVHDLGGNIENGTSCGFTVAASSLPNINPLLGPLAHNGGSTATMAPRFGSPAQDATTCDVLTDQRGIQRPQGVKCDAGATESDRIFANGFESDSLTCTLSTECHSSHSECTLDVCAASACGQESAPIGTTCGASGACDGAGLCAVPSFYGWPTPPVFTDTTSVIGHFVIAYPITIPHATTLDKFGIYVSAAGGFVQLALYTDNANQPGTLVAGTNAAFALNSGNNRVDIADVALAVGGTYWIAVRFAFNTTVSYGTGSQSANQCIRDAQITSIDDSWPTAFGPTRVLLIT</sequence>
<dbReference type="Proteomes" id="UP000291562">
    <property type="component" value="Chromosome"/>
</dbReference>
<dbReference type="AlphaFoldDB" id="A0A411HGQ9"/>
<dbReference type="OrthoDB" id="5992203at2"/>
<dbReference type="InterPro" id="IPR011050">
    <property type="entry name" value="Pectin_lyase_fold/virulence"/>
</dbReference>
<dbReference type="NCBIfam" id="TIGR04214">
    <property type="entry name" value="CSLREA_Nterm"/>
    <property type="match status" value="1"/>
</dbReference>
<dbReference type="InterPro" id="IPR059226">
    <property type="entry name" value="Choice_anch_Q_dom"/>
</dbReference>
<dbReference type="NCBIfam" id="NF041518">
    <property type="entry name" value="choice_anch_Q"/>
    <property type="match status" value="1"/>
</dbReference>
<accession>A0A411HGQ9</accession>
<dbReference type="EMBL" id="CP035704">
    <property type="protein sequence ID" value="QBB69716.1"/>
    <property type="molecule type" value="Genomic_DNA"/>
</dbReference>
<proteinExistence type="predicted"/>
<dbReference type="RefSeq" id="WP_129831976.1">
    <property type="nucleotide sequence ID" value="NZ_CP035704.1"/>
</dbReference>
<gene>
    <name evidence="1" type="ORF">ELE36_04640</name>
</gene>
<dbReference type="SUPFAM" id="SSF51126">
    <property type="entry name" value="Pectin lyase-like"/>
    <property type="match status" value="1"/>
</dbReference>
<evidence type="ECO:0000313" key="1">
    <source>
        <dbReference type="EMBL" id="QBB69716.1"/>
    </source>
</evidence>
<dbReference type="KEGG" id="xbc:ELE36_04640"/>
<organism evidence="1 2">
    <name type="scientific">Pseudolysobacter antarcticus</name>
    <dbReference type="NCBI Taxonomy" id="2511995"/>
    <lineage>
        <taxon>Bacteria</taxon>
        <taxon>Pseudomonadati</taxon>
        <taxon>Pseudomonadota</taxon>
        <taxon>Gammaproteobacteria</taxon>
        <taxon>Lysobacterales</taxon>
        <taxon>Rhodanobacteraceae</taxon>
        <taxon>Pseudolysobacter</taxon>
    </lineage>
</organism>
<name>A0A411HGQ9_9GAMM</name>
<keyword evidence="2" id="KW-1185">Reference proteome</keyword>
<protein>
    <submittedName>
        <fullName evidence="1">CSLREA domain-containing protein</fullName>
    </submittedName>
</protein>
<dbReference type="InterPro" id="IPR026457">
    <property type="entry name" value="CSLREA_Nterm"/>
</dbReference>
<evidence type="ECO:0000313" key="2">
    <source>
        <dbReference type="Proteomes" id="UP000291562"/>
    </source>
</evidence>
<reference evidence="1 2" key="1">
    <citation type="submission" date="2019-01" db="EMBL/GenBank/DDBJ databases">
        <title>Pseudolysobacter antarctica gen. nov., sp. nov., isolated from Fildes Peninsula, Antarctica.</title>
        <authorList>
            <person name="Wei Z."/>
            <person name="Peng F."/>
        </authorList>
    </citation>
    <scope>NUCLEOTIDE SEQUENCE [LARGE SCALE GENOMIC DNA]</scope>
    <source>
        <strain evidence="1 2">AQ6-296</strain>
    </source>
</reference>